<name>A0A8S3VZ51_PARAO</name>
<protein>
    <submittedName>
        <fullName evidence="2">(apollo) hypothetical protein</fullName>
    </submittedName>
</protein>
<sequence length="77" mass="8134">MIKGADRKFKSDPYLNGEQDLLHSGNTRCTHSRTISAAATLVVDTVFSILGGALEVAGDRRGCAGHLPGAAPHHPLR</sequence>
<dbReference type="EMBL" id="CAJQZP010000023">
    <property type="protein sequence ID" value="CAG4932987.1"/>
    <property type="molecule type" value="Genomic_DNA"/>
</dbReference>
<proteinExistence type="predicted"/>
<gene>
    <name evidence="2" type="ORF">PAPOLLO_LOCUS595</name>
</gene>
<evidence type="ECO:0000313" key="3">
    <source>
        <dbReference type="Proteomes" id="UP000691718"/>
    </source>
</evidence>
<feature type="region of interest" description="Disordered" evidence="1">
    <location>
        <begin position="1"/>
        <end position="25"/>
    </location>
</feature>
<reference evidence="2" key="1">
    <citation type="submission" date="2021-04" db="EMBL/GenBank/DDBJ databases">
        <authorList>
            <person name="Tunstrom K."/>
        </authorList>
    </citation>
    <scope>NUCLEOTIDE SEQUENCE</scope>
</reference>
<comment type="caution">
    <text evidence="2">The sequence shown here is derived from an EMBL/GenBank/DDBJ whole genome shotgun (WGS) entry which is preliminary data.</text>
</comment>
<accession>A0A8S3VZ51</accession>
<organism evidence="2 3">
    <name type="scientific">Parnassius apollo</name>
    <name type="common">Apollo butterfly</name>
    <name type="synonym">Papilio apollo</name>
    <dbReference type="NCBI Taxonomy" id="110799"/>
    <lineage>
        <taxon>Eukaryota</taxon>
        <taxon>Metazoa</taxon>
        <taxon>Ecdysozoa</taxon>
        <taxon>Arthropoda</taxon>
        <taxon>Hexapoda</taxon>
        <taxon>Insecta</taxon>
        <taxon>Pterygota</taxon>
        <taxon>Neoptera</taxon>
        <taxon>Endopterygota</taxon>
        <taxon>Lepidoptera</taxon>
        <taxon>Glossata</taxon>
        <taxon>Ditrysia</taxon>
        <taxon>Papilionoidea</taxon>
        <taxon>Papilionidae</taxon>
        <taxon>Parnassiinae</taxon>
        <taxon>Parnassini</taxon>
        <taxon>Parnassius</taxon>
        <taxon>Parnassius</taxon>
    </lineage>
</organism>
<dbReference type="Proteomes" id="UP000691718">
    <property type="component" value="Unassembled WGS sequence"/>
</dbReference>
<evidence type="ECO:0000256" key="1">
    <source>
        <dbReference type="SAM" id="MobiDB-lite"/>
    </source>
</evidence>
<feature type="compositionally biased region" description="Basic and acidic residues" evidence="1">
    <location>
        <begin position="1"/>
        <end position="11"/>
    </location>
</feature>
<keyword evidence="3" id="KW-1185">Reference proteome</keyword>
<dbReference type="AlphaFoldDB" id="A0A8S3VZ51"/>
<evidence type="ECO:0000313" key="2">
    <source>
        <dbReference type="EMBL" id="CAG4932987.1"/>
    </source>
</evidence>